<organism evidence="2 3">
    <name type="scientific">Bathymodiolus thermophilus thioautotrophic gill symbiont</name>
    <dbReference type="NCBI Taxonomy" id="2360"/>
    <lineage>
        <taxon>Bacteria</taxon>
        <taxon>Pseudomonadati</taxon>
        <taxon>Pseudomonadota</taxon>
        <taxon>Gammaproteobacteria</taxon>
        <taxon>sulfur-oxidizing symbionts</taxon>
    </lineage>
</organism>
<comment type="caution">
    <text evidence="2">The sequence shown here is derived from an EMBL/GenBank/DDBJ whole genome shotgun (WGS) entry which is preliminary data.</text>
</comment>
<protein>
    <recommendedName>
        <fullName evidence="1">KAP NTPase domain-containing protein</fullName>
    </recommendedName>
</protein>
<dbReference type="InterPro" id="IPR011646">
    <property type="entry name" value="KAP_P-loop"/>
</dbReference>
<dbReference type="AlphaFoldDB" id="A0A1J8PQM2"/>
<name>A0A1J8PQM2_9GAMM</name>
<dbReference type="Gene3D" id="3.40.50.300">
    <property type="entry name" value="P-loop containing nucleotide triphosphate hydrolases"/>
    <property type="match status" value="1"/>
</dbReference>
<dbReference type="InterPro" id="IPR027417">
    <property type="entry name" value="P-loop_NTPase"/>
</dbReference>
<accession>A0A1J8PQM2</accession>
<sequence length="101" mass="11668">RDDAVVVSINGKWGVGKTYFWNEFKYKLTDQKTAYVSLFGKEKISDIRTDILLQVTSKGKHFAKNLKVIKLPYVDTSALITLLDNKDFKDVIVCFDDFERL</sequence>
<evidence type="ECO:0000259" key="1">
    <source>
        <dbReference type="Pfam" id="PF07693"/>
    </source>
</evidence>
<dbReference type="Proteomes" id="UP000182798">
    <property type="component" value="Unassembled WGS sequence"/>
</dbReference>
<feature type="non-terminal residue" evidence="2">
    <location>
        <position position="101"/>
    </location>
</feature>
<feature type="domain" description="KAP NTPase" evidence="1">
    <location>
        <begin position="4"/>
        <end position="37"/>
    </location>
</feature>
<reference evidence="3" key="1">
    <citation type="submission" date="2016-09" db="EMBL/GenBank/DDBJ databases">
        <title>Genome Sequence of Bathymodiolus thermophilus sulfur-oxidizing gill endosymbiont.</title>
        <authorList>
            <person name="Ponnudurai R."/>
            <person name="Kleiner M."/>
            <person name="Sayavedra L."/>
            <person name="Thuermer A."/>
            <person name="Felbeck H."/>
            <person name="Schlueter R."/>
            <person name="Schweder T."/>
            <person name="Markert S."/>
        </authorList>
    </citation>
    <scope>NUCLEOTIDE SEQUENCE [LARGE SCALE GENOMIC DNA]</scope>
    <source>
        <strain evidence="3">BAT/CrabSpa'14</strain>
    </source>
</reference>
<feature type="non-terminal residue" evidence="2">
    <location>
        <position position="1"/>
    </location>
</feature>
<evidence type="ECO:0000313" key="3">
    <source>
        <dbReference type="Proteomes" id="UP000182798"/>
    </source>
</evidence>
<dbReference type="SUPFAM" id="SSF52540">
    <property type="entry name" value="P-loop containing nucleoside triphosphate hydrolases"/>
    <property type="match status" value="1"/>
</dbReference>
<dbReference type="Pfam" id="PF07693">
    <property type="entry name" value="KAP_NTPase"/>
    <property type="match status" value="1"/>
</dbReference>
<dbReference type="RefSeq" id="WP_241832088.1">
    <property type="nucleotide sequence ID" value="NZ_MIQH01000085.1"/>
</dbReference>
<gene>
    <name evidence="2" type="ORF">BGC33_00635</name>
</gene>
<dbReference type="EMBL" id="MIQH01000085">
    <property type="protein sequence ID" value="OJA03817.1"/>
    <property type="molecule type" value="Genomic_DNA"/>
</dbReference>
<evidence type="ECO:0000313" key="2">
    <source>
        <dbReference type="EMBL" id="OJA03817.1"/>
    </source>
</evidence>
<proteinExistence type="predicted"/>